<gene>
    <name evidence="4" type="ORF">Acr_20g0008550</name>
</gene>
<accession>A0A7J0GDZ9</accession>
<organism evidence="4 5">
    <name type="scientific">Actinidia rufa</name>
    <dbReference type="NCBI Taxonomy" id="165716"/>
    <lineage>
        <taxon>Eukaryota</taxon>
        <taxon>Viridiplantae</taxon>
        <taxon>Streptophyta</taxon>
        <taxon>Embryophyta</taxon>
        <taxon>Tracheophyta</taxon>
        <taxon>Spermatophyta</taxon>
        <taxon>Magnoliopsida</taxon>
        <taxon>eudicotyledons</taxon>
        <taxon>Gunneridae</taxon>
        <taxon>Pentapetalae</taxon>
        <taxon>asterids</taxon>
        <taxon>Ericales</taxon>
        <taxon>Actinidiaceae</taxon>
        <taxon>Actinidia</taxon>
    </lineage>
</organism>
<dbReference type="PANTHER" id="PTHR35108">
    <property type="entry name" value="30S RIBOSOMAL PROTEIN 3, CHLOROPLASTIC"/>
    <property type="match status" value="1"/>
</dbReference>
<dbReference type="Proteomes" id="UP000585474">
    <property type="component" value="Unassembled WGS sequence"/>
</dbReference>
<protein>
    <submittedName>
        <fullName evidence="4">Ribosomal protein PSRP-3/Ycf65</fullName>
    </submittedName>
</protein>
<dbReference type="EMBL" id="BJWL01000020">
    <property type="protein sequence ID" value="GFZ09047.1"/>
    <property type="molecule type" value="Genomic_DNA"/>
</dbReference>
<evidence type="ECO:0000313" key="4">
    <source>
        <dbReference type="EMBL" id="GFZ09047.1"/>
    </source>
</evidence>
<evidence type="ECO:0000256" key="3">
    <source>
        <dbReference type="ARBA" id="ARBA00023274"/>
    </source>
</evidence>
<dbReference type="Pfam" id="PF04839">
    <property type="entry name" value="PSRP-3_Ycf65"/>
    <property type="match status" value="1"/>
</dbReference>
<comment type="caution">
    <text evidence="4">The sequence shown here is derived from an EMBL/GenBank/DDBJ whole genome shotgun (WGS) entry which is preliminary data.</text>
</comment>
<sequence length="148" mass="16290">MPPRTAKKTSPGPGGKAVEEIKVGEVKIEEVKIEAQPVVSQVVEVGPEREPEAEPETKLVANGLVSMKRLDVSRPATRPMQIVEAWSVGDADAETKVRIEVHLDGEEHIGLALDQMIPGRGTIPLSPYYFWPRKDALEELKVMLETKS</sequence>
<reference evidence="4 5" key="1">
    <citation type="submission" date="2019-07" db="EMBL/GenBank/DDBJ databases">
        <title>De Novo Assembly of kiwifruit Actinidia rufa.</title>
        <authorList>
            <person name="Sugita-Konishi S."/>
            <person name="Sato K."/>
            <person name="Mori E."/>
            <person name="Abe Y."/>
            <person name="Kisaki G."/>
            <person name="Hamano K."/>
            <person name="Suezawa K."/>
            <person name="Otani M."/>
            <person name="Fukuda T."/>
            <person name="Manabe T."/>
            <person name="Gomi K."/>
            <person name="Tabuchi M."/>
            <person name="Akimitsu K."/>
            <person name="Kataoka I."/>
        </authorList>
    </citation>
    <scope>NUCLEOTIDE SEQUENCE [LARGE SCALE GENOMIC DNA]</scope>
    <source>
        <strain evidence="5">cv. Fuchu</strain>
    </source>
</reference>
<dbReference type="GO" id="GO:0003735">
    <property type="term" value="F:structural constituent of ribosome"/>
    <property type="evidence" value="ECO:0007669"/>
    <property type="project" value="InterPro"/>
</dbReference>
<keyword evidence="3" id="KW-0687">Ribonucleoprotein</keyword>
<dbReference type="GO" id="GO:1990904">
    <property type="term" value="C:ribonucleoprotein complex"/>
    <property type="evidence" value="ECO:0007669"/>
    <property type="project" value="UniProtKB-KW"/>
</dbReference>
<dbReference type="AlphaFoldDB" id="A0A7J0GDZ9"/>
<keyword evidence="5" id="KW-1185">Reference proteome</keyword>
<evidence type="ECO:0000256" key="1">
    <source>
        <dbReference type="ARBA" id="ARBA00008561"/>
    </source>
</evidence>
<dbReference type="GO" id="GO:0005840">
    <property type="term" value="C:ribosome"/>
    <property type="evidence" value="ECO:0007669"/>
    <property type="project" value="UniProtKB-KW"/>
</dbReference>
<dbReference type="GO" id="GO:0006412">
    <property type="term" value="P:translation"/>
    <property type="evidence" value="ECO:0007669"/>
    <property type="project" value="InterPro"/>
</dbReference>
<evidence type="ECO:0000313" key="5">
    <source>
        <dbReference type="Proteomes" id="UP000585474"/>
    </source>
</evidence>
<proteinExistence type="inferred from homology"/>
<name>A0A7J0GDZ9_9ERIC</name>
<dbReference type="PANTHER" id="PTHR35108:SF12">
    <property type="entry name" value="SMALL RIBOSOMAL SUBUNIT PROTEIN CS23Y"/>
    <property type="match status" value="1"/>
</dbReference>
<dbReference type="OrthoDB" id="1918956at2759"/>
<dbReference type="InterPro" id="IPR038447">
    <property type="entry name" value="PSRP-3/Ycf65_sf"/>
</dbReference>
<dbReference type="InterPro" id="IPR006924">
    <property type="entry name" value="Ribosomal_cS23-like"/>
</dbReference>
<dbReference type="Gene3D" id="3.30.390.140">
    <property type="match status" value="1"/>
</dbReference>
<evidence type="ECO:0000256" key="2">
    <source>
        <dbReference type="ARBA" id="ARBA00022980"/>
    </source>
</evidence>
<keyword evidence="2 4" id="KW-0689">Ribosomal protein</keyword>
<comment type="similarity">
    <text evidence="1">Belongs to the chloroplast-specific ribosomal protein cS23 family.</text>
</comment>